<name>A0ABT2WH15_9BACI</name>
<dbReference type="Pfam" id="PF00988">
    <property type="entry name" value="CPSase_sm_chain"/>
    <property type="match status" value="1"/>
</dbReference>
<keyword evidence="6 8" id="KW-0315">Glutamine amidotransferase</keyword>
<feature type="active site" evidence="8">
    <location>
        <position position="329"/>
    </location>
</feature>
<dbReference type="PRINTS" id="PR00097">
    <property type="entry name" value="ANTSNTHASEII"/>
</dbReference>
<dbReference type="PROSITE" id="PS51273">
    <property type="entry name" value="GATASE_TYPE_1"/>
    <property type="match status" value="1"/>
</dbReference>
<dbReference type="Gene3D" id="3.40.50.880">
    <property type="match status" value="1"/>
</dbReference>
<keyword evidence="5 8" id="KW-0067">ATP-binding</keyword>
<comment type="caution">
    <text evidence="10">The sequence shown here is derived from an EMBL/GenBank/DDBJ whole genome shotgun (WGS) entry which is preliminary data.</text>
</comment>
<dbReference type="Proteomes" id="UP001208656">
    <property type="component" value="Unassembled WGS sequence"/>
</dbReference>
<evidence type="ECO:0000256" key="3">
    <source>
        <dbReference type="ARBA" id="ARBA00022598"/>
    </source>
</evidence>
<evidence type="ECO:0000259" key="9">
    <source>
        <dbReference type="SMART" id="SM01097"/>
    </source>
</evidence>
<comment type="pathway">
    <text evidence="1 8">Amino-acid biosynthesis; L-arginine biosynthesis; carbamoyl phosphate from bicarbonate: step 1/1.</text>
</comment>
<feature type="binding site" evidence="8">
    <location>
        <position position="215"/>
    </location>
    <ligand>
        <name>L-glutamine</name>
        <dbReference type="ChEBI" id="CHEBI:58359"/>
    </ligand>
</feature>
<feature type="binding site" evidence="8">
    <location>
        <position position="47"/>
    </location>
    <ligand>
        <name>L-glutamine</name>
        <dbReference type="ChEBI" id="CHEBI:58359"/>
    </ligand>
</feature>
<dbReference type="SUPFAM" id="SSF52021">
    <property type="entry name" value="Carbamoyl phosphate synthetase, small subunit N-terminal domain"/>
    <property type="match status" value="1"/>
</dbReference>
<dbReference type="InterPro" id="IPR006274">
    <property type="entry name" value="CarbamoylP_synth_ssu"/>
</dbReference>
<comment type="catalytic activity">
    <reaction evidence="7 8">
        <text>hydrogencarbonate + L-glutamine + 2 ATP + H2O = carbamoyl phosphate + L-glutamate + 2 ADP + phosphate + 2 H(+)</text>
        <dbReference type="Rhea" id="RHEA:18633"/>
        <dbReference type="ChEBI" id="CHEBI:15377"/>
        <dbReference type="ChEBI" id="CHEBI:15378"/>
        <dbReference type="ChEBI" id="CHEBI:17544"/>
        <dbReference type="ChEBI" id="CHEBI:29985"/>
        <dbReference type="ChEBI" id="CHEBI:30616"/>
        <dbReference type="ChEBI" id="CHEBI:43474"/>
        <dbReference type="ChEBI" id="CHEBI:58228"/>
        <dbReference type="ChEBI" id="CHEBI:58359"/>
        <dbReference type="ChEBI" id="CHEBI:456216"/>
        <dbReference type="EC" id="6.3.5.5"/>
    </reaction>
</comment>
<dbReference type="InterPro" id="IPR050472">
    <property type="entry name" value="Anth_synth/Amidotransfase"/>
</dbReference>
<evidence type="ECO:0000256" key="4">
    <source>
        <dbReference type="ARBA" id="ARBA00022741"/>
    </source>
</evidence>
<evidence type="ECO:0000256" key="7">
    <source>
        <dbReference type="ARBA" id="ARBA00048816"/>
    </source>
</evidence>
<reference evidence="10 11" key="1">
    <citation type="submission" date="2022-10" db="EMBL/GenBank/DDBJ databases">
        <title>Description of Fervidibacillus gen. nov. in the family Fervidibacillaceae fam. nov. with two species, Fervidibacillus albus sp. nov., and Fervidibacillus halotolerans sp. nov., isolated from tidal flat sediments.</title>
        <authorList>
            <person name="Kwon K.K."/>
            <person name="Yang S.-H."/>
        </authorList>
    </citation>
    <scope>NUCLEOTIDE SEQUENCE [LARGE SCALE GENOMIC DNA]</scope>
    <source>
        <strain evidence="10 11">DSM 23332</strain>
    </source>
</reference>
<feature type="binding site" evidence="8">
    <location>
        <position position="287"/>
    </location>
    <ligand>
        <name>L-glutamine</name>
        <dbReference type="ChEBI" id="CHEBI:58359"/>
    </ligand>
</feature>
<dbReference type="EMBL" id="JAOUSE010000035">
    <property type="protein sequence ID" value="MCU9594982.1"/>
    <property type="molecule type" value="Genomic_DNA"/>
</dbReference>
<feature type="binding site" evidence="8">
    <location>
        <position position="243"/>
    </location>
    <ligand>
        <name>L-glutamine</name>
        <dbReference type="ChEBI" id="CHEBI:58359"/>
    </ligand>
</feature>
<dbReference type="InterPro" id="IPR017926">
    <property type="entry name" value="GATASE"/>
</dbReference>
<comment type="pathway">
    <text evidence="8">Pyrimidine metabolism; UMP biosynthesis via de novo pathway; (S)-dihydroorotate from bicarbonate: step 1/3.</text>
</comment>
<evidence type="ECO:0000256" key="5">
    <source>
        <dbReference type="ARBA" id="ARBA00022840"/>
    </source>
</evidence>
<sequence length="350" mass="39563">MKPGYLILETGEIFKGKIIGNKNVPVFGEVVFNTSMTGYQEIMTDPSYAGQIVVFTYPLVGNYGIDEKFSESLQVHANAIVVKELEMQSNPLAKTNSLLSMIEKFNLPCLIDVDTRQLVRSIREKGTVQGIISDRLTTPLYFQKNVNLLNKVTTKSVTTYEKKGPHILLLDFGYKKSILDYLLDVKKCKVTVVPYFYPIEKIHELKPDGVVISNGPGNPMTARDQFEKIRQITEVYPTLGICLGHQLIALAYGLKTKKLLFGHRGGNHPVKDLETDKVYMTSQNHGYVVEDFSINESEFEMAFINVNDGTIEGLRHKRKPIITVQFHPEGHPGPLDTEFVFDHFLQSLIY</sequence>
<gene>
    <name evidence="8" type="primary">carA</name>
    <name evidence="10" type="ORF">OEV82_11080</name>
</gene>
<comment type="catalytic activity">
    <reaction evidence="8">
        <text>L-glutamine + H2O = L-glutamate + NH4(+)</text>
        <dbReference type="Rhea" id="RHEA:15889"/>
        <dbReference type="ChEBI" id="CHEBI:15377"/>
        <dbReference type="ChEBI" id="CHEBI:28938"/>
        <dbReference type="ChEBI" id="CHEBI:29985"/>
        <dbReference type="ChEBI" id="CHEBI:58359"/>
    </reaction>
</comment>
<comment type="subunit">
    <text evidence="8">Composed of two chains; the small (or glutamine) chain promotes the hydrolysis of glutamine to ammonia, which is used by the large (or ammonia) chain to synthesize carbamoyl phosphate. Tetramer of heterodimers (alpha,beta)4.</text>
</comment>
<protein>
    <recommendedName>
        <fullName evidence="8">Carbamoyl phosphate synthase small chain</fullName>
        <ecNumber evidence="8">6.3.5.5</ecNumber>
    </recommendedName>
    <alternativeName>
        <fullName evidence="8">Carbamoyl phosphate synthetase glutamine chain</fullName>
    </alternativeName>
</protein>
<evidence type="ECO:0000256" key="8">
    <source>
        <dbReference type="HAMAP-Rule" id="MF_01209"/>
    </source>
</evidence>
<dbReference type="Pfam" id="PF00117">
    <property type="entry name" value="GATase"/>
    <property type="match status" value="1"/>
</dbReference>
<dbReference type="NCBIfam" id="NF009475">
    <property type="entry name" value="PRK12838.1"/>
    <property type="match status" value="1"/>
</dbReference>
<keyword evidence="4 8" id="KW-0547">Nucleotide-binding</keyword>
<dbReference type="Gene3D" id="3.50.30.20">
    <property type="entry name" value="Carbamoyl-phosphate synthase small subunit, N-terminal domain"/>
    <property type="match status" value="1"/>
</dbReference>
<comment type="similarity">
    <text evidence="2 8">Belongs to the CarA family.</text>
</comment>
<dbReference type="PRINTS" id="PR00096">
    <property type="entry name" value="GATASE"/>
</dbReference>
<dbReference type="InterPro" id="IPR002474">
    <property type="entry name" value="CarbamoylP_synth_ssu_N"/>
</dbReference>
<dbReference type="SUPFAM" id="SSF52317">
    <property type="entry name" value="Class I glutamine amidotransferase-like"/>
    <property type="match status" value="1"/>
</dbReference>
<keyword evidence="8" id="KW-0665">Pyrimidine biosynthesis</keyword>
<feature type="binding site" evidence="8">
    <location>
        <position position="217"/>
    </location>
    <ligand>
        <name>L-glutamine</name>
        <dbReference type="ChEBI" id="CHEBI:58359"/>
    </ligand>
</feature>
<evidence type="ECO:0000256" key="6">
    <source>
        <dbReference type="ARBA" id="ARBA00022962"/>
    </source>
</evidence>
<feature type="binding site" evidence="8">
    <location>
        <position position="286"/>
    </location>
    <ligand>
        <name>L-glutamine</name>
        <dbReference type="ChEBI" id="CHEBI:58359"/>
    </ligand>
</feature>
<keyword evidence="8" id="KW-0028">Amino-acid biosynthesis</keyword>
<dbReference type="PANTHER" id="PTHR43418">
    <property type="entry name" value="MULTIFUNCTIONAL TRYPTOPHAN BIOSYNTHESIS PROTEIN-RELATED"/>
    <property type="match status" value="1"/>
</dbReference>
<feature type="region of interest" description="CPSase" evidence="8">
    <location>
        <begin position="1"/>
        <end position="165"/>
    </location>
</feature>
<dbReference type="InterPro" id="IPR036480">
    <property type="entry name" value="CarbP_synth_ssu_N_sf"/>
</dbReference>
<dbReference type="PRINTS" id="PR00099">
    <property type="entry name" value="CPSGATASE"/>
</dbReference>
<feature type="active site" description="Nucleophile" evidence="8">
    <location>
        <position position="242"/>
    </location>
</feature>
<dbReference type="InterPro" id="IPR029062">
    <property type="entry name" value="Class_I_gatase-like"/>
</dbReference>
<feature type="domain" description="Carbamoyl-phosphate synthase small subunit N-terminal" evidence="9">
    <location>
        <begin position="2"/>
        <end position="133"/>
    </location>
</feature>
<dbReference type="RefSeq" id="WP_263061916.1">
    <property type="nucleotide sequence ID" value="NZ_JAOUSE010000035.1"/>
</dbReference>
<evidence type="ECO:0000256" key="1">
    <source>
        <dbReference type="ARBA" id="ARBA00005077"/>
    </source>
</evidence>
<evidence type="ECO:0000313" key="11">
    <source>
        <dbReference type="Proteomes" id="UP001208656"/>
    </source>
</evidence>
<dbReference type="PANTHER" id="PTHR43418:SF7">
    <property type="entry name" value="CARBAMOYL-PHOSPHATE SYNTHASE SMALL CHAIN"/>
    <property type="match status" value="1"/>
</dbReference>
<dbReference type="InterPro" id="IPR035686">
    <property type="entry name" value="CPSase_GATase1"/>
</dbReference>
<feature type="active site" evidence="8">
    <location>
        <position position="327"/>
    </location>
</feature>
<dbReference type="NCBIfam" id="TIGR01368">
    <property type="entry name" value="CPSaseIIsmall"/>
    <property type="match status" value="1"/>
</dbReference>
<dbReference type="CDD" id="cd01744">
    <property type="entry name" value="GATase1_CPSase"/>
    <property type="match status" value="1"/>
</dbReference>
<keyword evidence="3 8" id="KW-0436">Ligase</keyword>
<feature type="binding site" evidence="8">
    <location>
        <position position="284"/>
    </location>
    <ligand>
        <name>L-glutamine</name>
        <dbReference type="ChEBI" id="CHEBI:58359"/>
    </ligand>
</feature>
<keyword evidence="11" id="KW-1185">Reference proteome</keyword>
<feature type="binding site" evidence="8">
    <location>
        <position position="246"/>
    </location>
    <ligand>
        <name>L-glutamine</name>
        <dbReference type="ChEBI" id="CHEBI:58359"/>
    </ligand>
</feature>
<proteinExistence type="inferred from homology"/>
<comment type="function">
    <text evidence="8">Small subunit of the glutamine-dependent carbamoyl phosphate synthetase (CPSase). CPSase catalyzes the formation of carbamoyl phosphate from the ammonia moiety of glutamine, carbonate, and phosphate donated by ATP, constituting the first step of 2 biosynthetic pathways, one leading to arginine and/or urea and the other to pyrimidine nucleotides. The small subunit (glutamine amidotransferase) binds and cleaves glutamine to supply the large subunit with the substrate ammonia.</text>
</comment>
<accession>A0ABT2WH15</accession>
<dbReference type="EC" id="6.3.5.5" evidence="8"/>
<evidence type="ECO:0000256" key="2">
    <source>
        <dbReference type="ARBA" id="ARBA00007800"/>
    </source>
</evidence>
<evidence type="ECO:0000313" key="10">
    <source>
        <dbReference type="EMBL" id="MCU9594982.1"/>
    </source>
</evidence>
<keyword evidence="8" id="KW-0055">Arginine biosynthesis</keyword>
<organism evidence="10 11">
    <name type="scientific">Pallidibacillus thermolactis</name>
    <dbReference type="NCBI Taxonomy" id="251051"/>
    <lineage>
        <taxon>Bacteria</taxon>
        <taxon>Bacillati</taxon>
        <taxon>Bacillota</taxon>
        <taxon>Bacilli</taxon>
        <taxon>Bacillales</taxon>
        <taxon>Bacillaceae</taxon>
        <taxon>Pallidibacillus</taxon>
    </lineage>
</organism>
<dbReference type="SMART" id="SM01097">
    <property type="entry name" value="CPSase_sm_chain"/>
    <property type="match status" value="1"/>
</dbReference>
<dbReference type="HAMAP" id="MF_01209">
    <property type="entry name" value="CPSase_S_chain"/>
    <property type="match status" value="1"/>
</dbReference>